<keyword evidence="2 4" id="KW-0732">Signal</keyword>
<dbReference type="Gene3D" id="3.40.50.1820">
    <property type="entry name" value="alpha/beta hydrolase"/>
    <property type="match status" value="1"/>
</dbReference>
<feature type="chain" id="PRO_5046993668" evidence="4">
    <location>
        <begin position="18"/>
        <end position="516"/>
    </location>
</feature>
<evidence type="ECO:0000256" key="4">
    <source>
        <dbReference type="SAM" id="SignalP"/>
    </source>
</evidence>
<comment type="caution">
    <text evidence="6">The sequence shown here is derived from an EMBL/GenBank/DDBJ whole genome shotgun (WGS) entry which is preliminary data.</text>
</comment>
<dbReference type="InterPro" id="IPR029058">
    <property type="entry name" value="AB_hydrolase_fold"/>
</dbReference>
<dbReference type="SUPFAM" id="SSF53474">
    <property type="entry name" value="alpha/beta-Hydrolases"/>
    <property type="match status" value="1"/>
</dbReference>
<keyword evidence="7" id="KW-1185">Reference proteome</keyword>
<evidence type="ECO:0000259" key="5">
    <source>
        <dbReference type="Pfam" id="PF00561"/>
    </source>
</evidence>
<dbReference type="InterPro" id="IPR000073">
    <property type="entry name" value="AB_hydrolase_1"/>
</dbReference>
<dbReference type="Proteomes" id="UP000696294">
    <property type="component" value="Unassembled WGS sequence"/>
</dbReference>
<dbReference type="InterPro" id="IPR051601">
    <property type="entry name" value="Serine_prot/Carboxylest_S33"/>
</dbReference>
<evidence type="ECO:0000256" key="2">
    <source>
        <dbReference type="ARBA" id="ARBA00022729"/>
    </source>
</evidence>
<comment type="similarity">
    <text evidence="1">Belongs to the peptidase S33 family.</text>
</comment>
<evidence type="ECO:0000313" key="6">
    <source>
        <dbReference type="EMBL" id="NJP94823.1"/>
    </source>
</evidence>
<dbReference type="PANTHER" id="PTHR43248">
    <property type="entry name" value="2-SUCCINYL-6-HYDROXY-2,4-CYCLOHEXADIENE-1-CARBOXYLATE SYNTHASE"/>
    <property type="match status" value="1"/>
</dbReference>
<proteinExistence type="inferred from homology"/>
<protein>
    <submittedName>
        <fullName evidence="6">Alpha/beta fold hydrolase</fullName>
    </submittedName>
</protein>
<feature type="signal peptide" evidence="4">
    <location>
        <begin position="1"/>
        <end position="17"/>
    </location>
</feature>
<sequence>MTALVVAASSGTAVAQAATSEGSSALVFGACPADIATPYPHLTCANVKVPIDYANPGAGTTTLLISKSAATDPAKRRGVMLMDPGGPGRGGADYIGRLTQADASGNTRLPAKVLAAYDVIGLDPRGVAHSSPISCVDPSYWAGPQLDPDASANRLKLWKYWDDFSAACAKNAGPLLAHMGTRDVAQDMDQIRAQLGESKISYLGFSYGTYLGAVYATLFPSRVDRMILDGIVDPTPERMWYKATLAQNEKMQKRHDAWLSWVAKYDNVFHLGTTLDQTRAAWNATLTEFRTTPHGEVGGSELLSLAYGSALSESLWIPLAQALSDYVVNHDDSMLVAFAAPSADAANENYNAAYNAIICRDAPFPAETIEYERDAGRSAQTSQFAYLNMWTSGAACASWSVPSQQRVLPTGAGLPPILMFNSVDDPATPYEGAVKMHQALPSSVLVTELDSGKHTVFAGPFISTNPAAQQIGADYLVDGKLPAGDISIPGHALPVPAAASAGEPAPSAVPALPGAE</sequence>
<gene>
    <name evidence="6" type="ORF">HCN51_36230</name>
</gene>
<name>A0ABX1BAK0_9ACTN</name>
<dbReference type="EMBL" id="JAATEP010000032">
    <property type="protein sequence ID" value="NJP94823.1"/>
    <property type="molecule type" value="Genomic_DNA"/>
</dbReference>
<reference evidence="6 7" key="1">
    <citation type="submission" date="2020-03" db="EMBL/GenBank/DDBJ databases">
        <title>WGS of actinomycetes isolated from Thailand.</title>
        <authorList>
            <person name="Thawai C."/>
        </authorList>
    </citation>
    <scope>NUCLEOTIDE SEQUENCE [LARGE SCALE GENOMIC DNA]</scope>
    <source>
        <strain evidence="6 7">FMUSA5-5</strain>
    </source>
</reference>
<accession>A0ABX1BAK0</accession>
<dbReference type="GO" id="GO:0016787">
    <property type="term" value="F:hydrolase activity"/>
    <property type="evidence" value="ECO:0007669"/>
    <property type="project" value="UniProtKB-KW"/>
</dbReference>
<dbReference type="PANTHER" id="PTHR43248:SF29">
    <property type="entry name" value="TRIPEPTIDYL AMINOPEPTIDASE"/>
    <property type="match status" value="1"/>
</dbReference>
<evidence type="ECO:0000256" key="1">
    <source>
        <dbReference type="ARBA" id="ARBA00010088"/>
    </source>
</evidence>
<evidence type="ECO:0000256" key="3">
    <source>
        <dbReference type="ARBA" id="ARBA00022801"/>
    </source>
</evidence>
<evidence type="ECO:0000313" key="7">
    <source>
        <dbReference type="Proteomes" id="UP000696294"/>
    </source>
</evidence>
<feature type="domain" description="AB hydrolase-1" evidence="5">
    <location>
        <begin position="115"/>
        <end position="456"/>
    </location>
</feature>
<keyword evidence="3 6" id="KW-0378">Hydrolase</keyword>
<dbReference type="RefSeq" id="WP_168015987.1">
    <property type="nucleotide sequence ID" value="NZ_JAATEP010000032.1"/>
</dbReference>
<organism evidence="6 7">
    <name type="scientific">Nonomuraea composti</name>
    <dbReference type="NCBI Taxonomy" id="2720023"/>
    <lineage>
        <taxon>Bacteria</taxon>
        <taxon>Bacillati</taxon>
        <taxon>Actinomycetota</taxon>
        <taxon>Actinomycetes</taxon>
        <taxon>Streptosporangiales</taxon>
        <taxon>Streptosporangiaceae</taxon>
        <taxon>Nonomuraea</taxon>
    </lineage>
</organism>
<dbReference type="Pfam" id="PF00561">
    <property type="entry name" value="Abhydrolase_1"/>
    <property type="match status" value="1"/>
</dbReference>